<organism evidence="8 9">
    <name type="scientific">Ramalina farinacea</name>
    <dbReference type="NCBI Taxonomy" id="258253"/>
    <lineage>
        <taxon>Eukaryota</taxon>
        <taxon>Fungi</taxon>
        <taxon>Dikarya</taxon>
        <taxon>Ascomycota</taxon>
        <taxon>Pezizomycotina</taxon>
        <taxon>Lecanoromycetes</taxon>
        <taxon>OSLEUM clade</taxon>
        <taxon>Lecanoromycetidae</taxon>
        <taxon>Lecanorales</taxon>
        <taxon>Lecanorineae</taxon>
        <taxon>Ramalinaceae</taxon>
        <taxon>Ramalina</taxon>
    </lineage>
</organism>
<feature type="region of interest" description="Disordered" evidence="7">
    <location>
        <begin position="174"/>
        <end position="205"/>
    </location>
</feature>
<feature type="binding site" evidence="6">
    <location>
        <position position="222"/>
    </location>
    <ligand>
        <name>FAD</name>
        <dbReference type="ChEBI" id="CHEBI:57692"/>
    </ligand>
</feature>
<keyword evidence="5" id="KW-0560">Oxidoreductase</keyword>
<feature type="binding site" evidence="6">
    <location>
        <position position="223"/>
    </location>
    <ligand>
        <name>FAD</name>
        <dbReference type="ChEBI" id="CHEBI:57692"/>
    </ligand>
</feature>
<proteinExistence type="inferred from homology"/>
<dbReference type="Gene3D" id="3.40.50.80">
    <property type="entry name" value="Nucleotide-binding domain of ferredoxin-NADP reductase (FNR) module"/>
    <property type="match status" value="1"/>
</dbReference>
<accession>A0AA43QWZ5</accession>
<comment type="similarity">
    <text evidence="2">Belongs to the flavoprotein pyridine nucleotide cytochrome reductase family.</text>
</comment>
<evidence type="ECO:0000256" key="3">
    <source>
        <dbReference type="ARBA" id="ARBA00022630"/>
    </source>
</evidence>
<dbReference type="InterPro" id="IPR039261">
    <property type="entry name" value="FNR_nucleotide-bd"/>
</dbReference>
<feature type="compositionally biased region" description="Polar residues" evidence="7">
    <location>
        <begin position="42"/>
        <end position="60"/>
    </location>
</feature>
<dbReference type="InterPro" id="IPR017938">
    <property type="entry name" value="Riboflavin_synthase-like_b-brl"/>
</dbReference>
<reference evidence="8" key="1">
    <citation type="journal article" date="2023" name="Genome Biol. Evol.">
        <title>First Whole Genome Sequence and Flow Cytometry Genome Size Data for the Lichen-Forming Fungus Ramalina farinacea (Ascomycota).</title>
        <authorList>
            <person name="Llewellyn T."/>
            <person name="Mian S."/>
            <person name="Hill R."/>
            <person name="Leitch I.J."/>
            <person name="Gaya E."/>
        </authorList>
    </citation>
    <scope>NUCLEOTIDE SEQUENCE</scope>
    <source>
        <strain evidence="8">LIQ254RAFAR</strain>
    </source>
</reference>
<feature type="binding site" evidence="6">
    <location>
        <position position="263"/>
    </location>
    <ligand>
        <name>FAD</name>
        <dbReference type="ChEBI" id="CHEBI:57692"/>
    </ligand>
</feature>
<sequence>MHIRPCYRPAQLDQLLLQYYRTPCNPPFPIQLRHYARKRPTPSFSAGSTSPPKAPSTKQNFDAEVQRRLSAPRYPRLRRLFTPGKLVLYTILGYGLYRLYTWQTNPQRSVILNPRFFTPFILESKDQVSPSSAVFNLLSVPRGQNVGNVEEAWRRGVWSVQVMQPDLQIARSYTPVPPPPSPQLKTAEDVDGGGGGGASGEEGGVPPEMVRLFVREEVRGEVSGFLHRIPLGTVVHLKGPRMELEIPEDVGEVLFLAGGTGITPALQLAYCLFKARGLEKEKLPKMRILWANRKREDSRTGLEEESVTALRGSLWENASAAVTGHSAMVGRPKGETASRTPIKQTRLVDEIENVVAHSDGRVNVDYYVDEEGSHITEELLRSHLSSKPSDQTVSRAAEGRKKLLLVSGPEGFIAHYAGPKEWEGGQERPGPLGGLLKKINPKGWDIWTL</sequence>
<evidence type="ECO:0000313" key="9">
    <source>
        <dbReference type="Proteomes" id="UP001161017"/>
    </source>
</evidence>
<evidence type="ECO:0000256" key="2">
    <source>
        <dbReference type="ARBA" id="ARBA00006105"/>
    </source>
</evidence>
<protein>
    <submittedName>
        <fullName evidence="8">Mitochondrial peripheral inner membrane protein</fullName>
    </submittedName>
</protein>
<dbReference type="AlphaFoldDB" id="A0AA43QWZ5"/>
<comment type="caution">
    <text evidence="8">The sequence shown here is derived from an EMBL/GenBank/DDBJ whole genome shotgun (WGS) entry which is preliminary data.</text>
</comment>
<evidence type="ECO:0000313" key="8">
    <source>
        <dbReference type="EMBL" id="MDI1492473.1"/>
    </source>
</evidence>
<dbReference type="Gene3D" id="2.40.30.10">
    <property type="entry name" value="Translation factors"/>
    <property type="match status" value="1"/>
</dbReference>
<name>A0AA43QWZ5_9LECA</name>
<dbReference type="SUPFAM" id="SSF63380">
    <property type="entry name" value="Riboflavin synthase domain-like"/>
    <property type="match status" value="1"/>
</dbReference>
<comment type="cofactor">
    <cofactor evidence="1 6">
        <name>FAD</name>
        <dbReference type="ChEBI" id="CHEBI:57692"/>
    </cofactor>
</comment>
<dbReference type="PANTHER" id="PTHR19370">
    <property type="entry name" value="NADH-CYTOCHROME B5 REDUCTASE"/>
    <property type="match status" value="1"/>
</dbReference>
<dbReference type="Proteomes" id="UP001161017">
    <property type="component" value="Unassembled WGS sequence"/>
</dbReference>
<keyword evidence="4 6" id="KW-0274">FAD</keyword>
<feature type="region of interest" description="Disordered" evidence="7">
    <location>
        <begin position="40"/>
        <end position="62"/>
    </location>
</feature>
<evidence type="ECO:0000256" key="5">
    <source>
        <dbReference type="ARBA" id="ARBA00023002"/>
    </source>
</evidence>
<evidence type="ECO:0000256" key="6">
    <source>
        <dbReference type="PIRSR" id="PIRSR601834-1"/>
    </source>
</evidence>
<feature type="compositionally biased region" description="Gly residues" evidence="7">
    <location>
        <begin position="192"/>
        <end position="203"/>
    </location>
</feature>
<keyword evidence="3 6" id="KW-0285">Flavoprotein</keyword>
<dbReference type="CDD" id="cd06183">
    <property type="entry name" value="cyt_b5_reduct_like"/>
    <property type="match status" value="1"/>
</dbReference>
<dbReference type="GO" id="GO:0005739">
    <property type="term" value="C:mitochondrion"/>
    <property type="evidence" value="ECO:0007669"/>
    <property type="project" value="TreeGrafter"/>
</dbReference>
<dbReference type="GO" id="GO:0016491">
    <property type="term" value="F:oxidoreductase activity"/>
    <property type="evidence" value="ECO:0007669"/>
    <property type="project" value="UniProtKB-KW"/>
</dbReference>
<keyword evidence="9" id="KW-1185">Reference proteome</keyword>
<dbReference type="SUPFAM" id="SSF52343">
    <property type="entry name" value="Ferredoxin reductase-like, C-terminal NADP-linked domain"/>
    <property type="match status" value="1"/>
</dbReference>
<dbReference type="EMBL" id="JAPUFD010000019">
    <property type="protein sequence ID" value="MDI1492473.1"/>
    <property type="molecule type" value="Genomic_DNA"/>
</dbReference>
<dbReference type="PANTHER" id="PTHR19370:SF189">
    <property type="entry name" value="CYTOCHROME C MITOCHONDRIAL IMPORT FACTOR CYC2"/>
    <property type="match status" value="1"/>
</dbReference>
<evidence type="ECO:0000256" key="7">
    <source>
        <dbReference type="SAM" id="MobiDB-lite"/>
    </source>
</evidence>
<dbReference type="InterPro" id="IPR001834">
    <property type="entry name" value="CBR-like"/>
</dbReference>
<evidence type="ECO:0000256" key="1">
    <source>
        <dbReference type="ARBA" id="ARBA00001974"/>
    </source>
</evidence>
<gene>
    <name evidence="8" type="primary">CYC2</name>
    <name evidence="8" type="ORF">OHK93_003687</name>
</gene>
<evidence type="ECO:0000256" key="4">
    <source>
        <dbReference type="ARBA" id="ARBA00022827"/>
    </source>
</evidence>